<gene>
    <name evidence="1" type="ORF">Faunusvirus43_4</name>
</gene>
<sequence>MPDYSKGKIYRLSSPSTTDVYIGSTCRTLTHRLNGHRDRYNRWKEGKRDYTTACDIMQYNDVEITLLVEVNCANKTELHAHERYYIETTNCINKIIPGQTIREWREKNKDAVAIKQREYNLKHKDILAAKKREYILKKREDKKKNEVIVVKIDDGMSKHKRYYEKNKAEIAARNKITYFCECGAKVVTEKKTRHLFSRKHLDAVTSKS</sequence>
<name>A0A3G4ZXT6_9VIRU</name>
<protein>
    <submittedName>
        <fullName evidence="1">Uncharacterized protein</fullName>
    </submittedName>
</protein>
<dbReference type="SUPFAM" id="SSF82771">
    <property type="entry name" value="GIY-YIG endonuclease"/>
    <property type="match status" value="1"/>
</dbReference>
<organism evidence="1">
    <name type="scientific">Faunusvirus sp</name>
    <dbReference type="NCBI Taxonomy" id="2487766"/>
    <lineage>
        <taxon>Viruses</taxon>
        <taxon>Varidnaviria</taxon>
        <taxon>Bamfordvirae</taxon>
        <taxon>Nucleocytoviricota</taxon>
        <taxon>Megaviricetes</taxon>
        <taxon>Imitervirales</taxon>
        <taxon>Mimiviridae</taxon>
    </lineage>
</organism>
<evidence type="ECO:0000313" key="1">
    <source>
        <dbReference type="EMBL" id="AYV79727.1"/>
    </source>
</evidence>
<reference evidence="1" key="1">
    <citation type="submission" date="2018-10" db="EMBL/GenBank/DDBJ databases">
        <title>Hidden diversity of soil giant viruses.</title>
        <authorList>
            <person name="Schulz F."/>
            <person name="Alteio L."/>
            <person name="Goudeau D."/>
            <person name="Ryan E.M."/>
            <person name="Malmstrom R.R."/>
            <person name="Blanchard J."/>
            <person name="Woyke T."/>
        </authorList>
    </citation>
    <scope>NUCLEOTIDE SEQUENCE</scope>
    <source>
        <strain evidence="1">FNV1</strain>
    </source>
</reference>
<dbReference type="Gene3D" id="3.40.1440.10">
    <property type="entry name" value="GIY-YIG endonuclease"/>
    <property type="match status" value="1"/>
</dbReference>
<accession>A0A3G4ZXT6</accession>
<dbReference type="InterPro" id="IPR035901">
    <property type="entry name" value="GIY-YIG_endonuc_sf"/>
</dbReference>
<dbReference type="EMBL" id="MK072174">
    <property type="protein sequence ID" value="AYV79727.1"/>
    <property type="molecule type" value="Genomic_DNA"/>
</dbReference>
<proteinExistence type="predicted"/>